<sequence length="938" mass="107571">MDESADDPMFGDGNYSKDNNDSDIILLGEADDAKNEEIDIPIAVRDELCYSNDIIDTKGAARLVFNINKCVVEEKCSSRIPGCPPDVDSPRSIVYVIPVTSTLKPNDCNIDGLSPWRDAKSNGTTVNYFVEIKDDELVSTKKAVKGTKLEPRHRVLKKYYIKHPRYPGLTKTIFRCDSESGVTLEKDTFVVIMYSLSEATKLHAQVHGNSKRNKDPLIHIPSEIRSLYQQQLKAKKPMEARKEVIQQHGGYATAPADVLLSRKALYNLAQSMKERNVQSTCGRVKEIDFDAIEKFKKQRTIMKEYTDGDVYFTNPHIRKSSDGLPASQFLCAMLSERRDGETYLWMGQQLMKYIGSATKICRALVTDGDRGFDQLHKLPIFDPDFCEHITCKIHKVENLLDRVPEQHRYLAKVHVFGETNPHGIHITGAVDEITKERFDAAIDEMLNLPCFSNDAELKAWFSVAQREYLFKRYGIASRLKAGFGFDTASTQSIECRNKLFKEDINNKKYAVDKLIPLIEEHCFTTMEYLFEALLHSTDFKLSKSKISLKSAPREWEVKEFEDKINVLKKFGYEKWFDHPRNSASKIPSLLLKNLESKQRKNIEQKSIELSQSCLFKKDGTVRAVIDEDPRKRKQNFAILIDLAETPVFCGCSYLEKGLLFCEHVVAGCYAMNDFEPLYRQEIHFQNETAKEALSREYYSNMGTKKNETRRRGASETRQHPQHAIDYYCRKRSFSEVGEPDSHPPVPPKRIQILEEQEDGEIADDNNVMMREPAVHVTSVTTRRTPRVREGDFSTIEPTHRPRRPFDSNVGAVIPEETPLGKFIRERRPLQIPCYWNGNIFTVAKLAEQKNAQKCSCCDAIFNRKSTDLLQSHVVVHLERYEFPKGKETITSKQQRSSYICAKLECVIGRYPYFVKELLTFSPSLVSEERAAFSRNFNI</sequence>
<organism evidence="1 2">
    <name type="scientific">Panagrolaimus sp. PS1159</name>
    <dbReference type="NCBI Taxonomy" id="55785"/>
    <lineage>
        <taxon>Eukaryota</taxon>
        <taxon>Metazoa</taxon>
        <taxon>Ecdysozoa</taxon>
        <taxon>Nematoda</taxon>
        <taxon>Chromadorea</taxon>
        <taxon>Rhabditida</taxon>
        <taxon>Tylenchina</taxon>
        <taxon>Panagrolaimomorpha</taxon>
        <taxon>Panagrolaimoidea</taxon>
        <taxon>Panagrolaimidae</taxon>
        <taxon>Panagrolaimus</taxon>
    </lineage>
</organism>
<accession>A0AC35F2F3</accession>
<evidence type="ECO:0000313" key="1">
    <source>
        <dbReference type="Proteomes" id="UP000887580"/>
    </source>
</evidence>
<dbReference type="Proteomes" id="UP000887580">
    <property type="component" value="Unplaced"/>
</dbReference>
<dbReference type="WBParaSite" id="PS1159_v2.g1249.t1">
    <property type="protein sequence ID" value="PS1159_v2.g1249.t1"/>
    <property type="gene ID" value="PS1159_v2.g1249"/>
</dbReference>
<name>A0AC35F2F3_9BILA</name>
<proteinExistence type="predicted"/>
<protein>
    <submittedName>
        <fullName evidence="2">SWIM-type domain-containing protein</fullName>
    </submittedName>
</protein>
<evidence type="ECO:0000313" key="2">
    <source>
        <dbReference type="WBParaSite" id="PS1159_v2.g1249.t1"/>
    </source>
</evidence>
<reference evidence="2" key="1">
    <citation type="submission" date="2022-11" db="UniProtKB">
        <authorList>
            <consortium name="WormBaseParasite"/>
        </authorList>
    </citation>
    <scope>IDENTIFICATION</scope>
</reference>